<dbReference type="GeneTree" id="ENSGT00940000172633"/>
<sequence length="180" mass="20455">HGRISILQSEEPIHPSFTFVSIELSEENQVNTQLIYCMGDEADDVLQGLVLPDEQRNTYPGVPDGFQAFFVVKKKNVIYELARFNMHKQEERETVDAFVISLHALAEHCSDGALHDELIHDRLVVGLQDKRLSERMQLDPDLTLKAINSARQSEEVKCLRSDTRSEKICPQGNANECRCC</sequence>
<reference evidence="1" key="1">
    <citation type="submission" date="2025-08" db="UniProtKB">
        <authorList>
            <consortium name="Ensembl"/>
        </authorList>
    </citation>
    <scope>IDENTIFICATION</scope>
</reference>
<dbReference type="PANTHER" id="PTHR33198">
    <property type="entry name" value="ANK_REP_REGION DOMAIN-CONTAINING PROTEIN-RELATED"/>
    <property type="match status" value="1"/>
</dbReference>
<evidence type="ECO:0000313" key="2">
    <source>
        <dbReference type="Proteomes" id="UP000265000"/>
    </source>
</evidence>
<accession>A0A3Q2UFB5</accession>
<dbReference type="Ensembl" id="ENSFHET00000019298.1">
    <property type="protein sequence ID" value="ENSFHEP00000029075.1"/>
    <property type="gene ID" value="ENSFHEG00000013581.1"/>
</dbReference>
<dbReference type="PANTHER" id="PTHR33198:SF20">
    <property type="entry name" value="RETROTRANSPOSON GAG DOMAIN-CONTAINING PROTEIN"/>
    <property type="match status" value="1"/>
</dbReference>
<evidence type="ECO:0000313" key="1">
    <source>
        <dbReference type="Ensembl" id="ENSFHEP00000029075.1"/>
    </source>
</evidence>
<dbReference type="Proteomes" id="UP000265000">
    <property type="component" value="Unplaced"/>
</dbReference>
<keyword evidence="2" id="KW-1185">Reference proteome</keyword>
<organism evidence="1 2">
    <name type="scientific">Fundulus heteroclitus</name>
    <name type="common">Killifish</name>
    <name type="synonym">Mummichog</name>
    <dbReference type="NCBI Taxonomy" id="8078"/>
    <lineage>
        <taxon>Eukaryota</taxon>
        <taxon>Metazoa</taxon>
        <taxon>Chordata</taxon>
        <taxon>Craniata</taxon>
        <taxon>Vertebrata</taxon>
        <taxon>Euteleostomi</taxon>
        <taxon>Actinopterygii</taxon>
        <taxon>Neopterygii</taxon>
        <taxon>Teleostei</taxon>
        <taxon>Neoteleostei</taxon>
        <taxon>Acanthomorphata</taxon>
        <taxon>Ovalentaria</taxon>
        <taxon>Atherinomorphae</taxon>
        <taxon>Cyprinodontiformes</taxon>
        <taxon>Fundulidae</taxon>
        <taxon>Fundulus</taxon>
    </lineage>
</organism>
<protein>
    <submittedName>
        <fullName evidence="1">Uncharacterized protein</fullName>
    </submittedName>
</protein>
<name>A0A3Q2UFB5_FUNHE</name>
<dbReference type="AlphaFoldDB" id="A0A3Q2UFB5"/>
<reference evidence="1" key="2">
    <citation type="submission" date="2025-09" db="UniProtKB">
        <authorList>
            <consortium name="Ensembl"/>
        </authorList>
    </citation>
    <scope>IDENTIFICATION</scope>
</reference>
<proteinExistence type="predicted"/>